<dbReference type="InterPro" id="IPR004358">
    <property type="entry name" value="Sig_transdc_His_kin-like_C"/>
</dbReference>
<evidence type="ECO:0000313" key="14">
    <source>
        <dbReference type="EMBL" id="TVT62494.1"/>
    </source>
</evidence>
<keyword evidence="5" id="KW-0808">Transferase</keyword>
<evidence type="ECO:0000256" key="6">
    <source>
        <dbReference type="ARBA" id="ARBA00022692"/>
    </source>
</evidence>
<dbReference type="InterPro" id="IPR003661">
    <property type="entry name" value="HisK_dim/P_dom"/>
</dbReference>
<dbReference type="GO" id="GO:0005886">
    <property type="term" value="C:plasma membrane"/>
    <property type="evidence" value="ECO:0007669"/>
    <property type="project" value="UniProtKB-SubCell"/>
</dbReference>
<protein>
    <recommendedName>
        <fullName evidence="3">histidine kinase</fullName>
        <ecNumber evidence="3">2.7.13.3</ecNumber>
    </recommendedName>
</protein>
<organism evidence="14 15">
    <name type="scientific">Amycolatopsis rhizosphaerae</name>
    <dbReference type="NCBI Taxonomy" id="2053003"/>
    <lineage>
        <taxon>Bacteria</taxon>
        <taxon>Bacillati</taxon>
        <taxon>Actinomycetota</taxon>
        <taxon>Actinomycetes</taxon>
        <taxon>Pseudonocardiales</taxon>
        <taxon>Pseudonocardiaceae</taxon>
        <taxon>Amycolatopsis</taxon>
    </lineage>
</organism>
<dbReference type="InterPro" id="IPR036097">
    <property type="entry name" value="HisK_dim/P_sf"/>
</dbReference>
<keyword evidence="10 11" id="KW-0472">Membrane</keyword>
<proteinExistence type="predicted"/>
<dbReference type="PROSITE" id="PS50109">
    <property type="entry name" value="HIS_KIN"/>
    <property type="match status" value="1"/>
</dbReference>
<evidence type="ECO:0000256" key="2">
    <source>
        <dbReference type="ARBA" id="ARBA00004236"/>
    </source>
</evidence>
<dbReference type="CDD" id="cd00075">
    <property type="entry name" value="HATPase"/>
    <property type="match status" value="1"/>
</dbReference>
<dbReference type="SMART" id="SM00388">
    <property type="entry name" value="HisKA"/>
    <property type="match status" value="1"/>
</dbReference>
<keyword evidence="15" id="KW-1185">Reference proteome</keyword>
<comment type="caution">
    <text evidence="14">The sequence shown here is derived from an EMBL/GenBank/DDBJ whole genome shotgun (WGS) entry which is preliminary data.</text>
</comment>
<reference evidence="14 15" key="1">
    <citation type="submission" date="2019-07" db="EMBL/GenBank/DDBJ databases">
        <authorList>
            <person name="Duangmal K."/>
            <person name="Teo W.F.A."/>
        </authorList>
    </citation>
    <scope>NUCLEOTIDE SEQUENCE [LARGE SCALE GENOMIC DNA]</scope>
    <source>
        <strain evidence="14 15">TBRC 6029</strain>
    </source>
</reference>
<dbReference type="PROSITE" id="PS50885">
    <property type="entry name" value="HAMP"/>
    <property type="match status" value="1"/>
</dbReference>
<dbReference type="InterPro" id="IPR003660">
    <property type="entry name" value="HAMP_dom"/>
</dbReference>
<dbReference type="PANTHER" id="PTHR45436">
    <property type="entry name" value="SENSOR HISTIDINE KINASE YKOH"/>
    <property type="match status" value="1"/>
</dbReference>
<evidence type="ECO:0000259" key="12">
    <source>
        <dbReference type="PROSITE" id="PS50109"/>
    </source>
</evidence>
<dbReference type="SMART" id="SM00304">
    <property type="entry name" value="HAMP"/>
    <property type="match status" value="1"/>
</dbReference>
<dbReference type="PANTHER" id="PTHR45436:SF5">
    <property type="entry name" value="SENSOR HISTIDINE KINASE TRCS"/>
    <property type="match status" value="1"/>
</dbReference>
<reference evidence="14 15" key="2">
    <citation type="submission" date="2019-08" db="EMBL/GenBank/DDBJ databases">
        <title>Amycolatopsis acidicola sp. nov., isolated from peat swamp forest soil.</title>
        <authorList>
            <person name="Srisuk N."/>
        </authorList>
    </citation>
    <scope>NUCLEOTIDE SEQUENCE [LARGE SCALE GENOMIC DNA]</scope>
    <source>
        <strain evidence="14 15">TBRC 6029</strain>
    </source>
</reference>
<evidence type="ECO:0000256" key="9">
    <source>
        <dbReference type="ARBA" id="ARBA00023012"/>
    </source>
</evidence>
<dbReference type="SUPFAM" id="SSF55874">
    <property type="entry name" value="ATPase domain of HSP90 chaperone/DNA topoisomerase II/histidine kinase"/>
    <property type="match status" value="1"/>
</dbReference>
<accession>A0A558DNA1</accession>
<dbReference type="Gene3D" id="3.30.565.10">
    <property type="entry name" value="Histidine kinase-like ATPase, C-terminal domain"/>
    <property type="match status" value="1"/>
</dbReference>
<dbReference type="EMBL" id="VJWX01000004">
    <property type="protein sequence ID" value="TVT62494.1"/>
    <property type="molecule type" value="Genomic_DNA"/>
</dbReference>
<evidence type="ECO:0000256" key="10">
    <source>
        <dbReference type="ARBA" id="ARBA00023136"/>
    </source>
</evidence>
<dbReference type="InterPro" id="IPR005467">
    <property type="entry name" value="His_kinase_dom"/>
</dbReference>
<keyword evidence="8 11" id="KW-1133">Transmembrane helix</keyword>
<dbReference type="Pfam" id="PF00672">
    <property type="entry name" value="HAMP"/>
    <property type="match status" value="1"/>
</dbReference>
<dbReference type="CDD" id="cd00082">
    <property type="entry name" value="HisKA"/>
    <property type="match status" value="1"/>
</dbReference>
<keyword evidence="6 11" id="KW-0812">Transmembrane</keyword>
<feature type="domain" description="HAMP" evidence="13">
    <location>
        <begin position="186"/>
        <end position="243"/>
    </location>
</feature>
<evidence type="ECO:0000256" key="5">
    <source>
        <dbReference type="ARBA" id="ARBA00022679"/>
    </source>
</evidence>
<dbReference type="CDD" id="cd06225">
    <property type="entry name" value="HAMP"/>
    <property type="match status" value="1"/>
</dbReference>
<gene>
    <name evidence="14" type="ORF">FNH05_00985</name>
</gene>
<dbReference type="Gene3D" id="6.10.340.10">
    <property type="match status" value="1"/>
</dbReference>
<dbReference type="InterPro" id="IPR003594">
    <property type="entry name" value="HATPase_dom"/>
</dbReference>
<dbReference type="GO" id="GO:0000155">
    <property type="term" value="F:phosphorelay sensor kinase activity"/>
    <property type="evidence" value="ECO:0007669"/>
    <property type="project" value="InterPro"/>
</dbReference>
<evidence type="ECO:0000256" key="11">
    <source>
        <dbReference type="SAM" id="Phobius"/>
    </source>
</evidence>
<evidence type="ECO:0000259" key="13">
    <source>
        <dbReference type="PROSITE" id="PS50885"/>
    </source>
</evidence>
<keyword evidence="9" id="KW-0902">Two-component regulatory system</keyword>
<evidence type="ECO:0000313" key="15">
    <source>
        <dbReference type="Proteomes" id="UP000320011"/>
    </source>
</evidence>
<comment type="subcellular location">
    <subcellularLocation>
        <location evidence="2">Cell membrane</location>
    </subcellularLocation>
</comment>
<dbReference type="Pfam" id="PF02518">
    <property type="entry name" value="HATPase_c"/>
    <property type="match status" value="1"/>
</dbReference>
<dbReference type="InterPro" id="IPR050428">
    <property type="entry name" value="TCS_sensor_his_kinase"/>
</dbReference>
<dbReference type="Gene3D" id="1.10.287.130">
    <property type="match status" value="1"/>
</dbReference>
<dbReference type="PRINTS" id="PR00344">
    <property type="entry name" value="BCTRLSENSOR"/>
</dbReference>
<dbReference type="OrthoDB" id="9786919at2"/>
<name>A0A558DNA1_9PSEU</name>
<evidence type="ECO:0000256" key="7">
    <source>
        <dbReference type="ARBA" id="ARBA00022777"/>
    </source>
</evidence>
<dbReference type="Proteomes" id="UP000320011">
    <property type="component" value="Unassembled WGS sequence"/>
</dbReference>
<keyword evidence="7 14" id="KW-0418">Kinase</keyword>
<dbReference type="EC" id="2.7.13.3" evidence="3"/>
<sequence>MRSRLLPVVLSLVVLVLLGLGIPLALSLASGEQQRMFLDRLTITERLASLAQNLVLNGQDEPHMRKVLQRYQEVYGLSSTMVDRDGTPLVSSPTAPAVTDASIAARLGEALAGRQPEPPSLFLPWDSRPMLLAEPVMADGEVRGAVLTVSPTDALGEKVLVQWAFVLAGGVVALVLATLLALPVVQWILRPIRRLDEAAGRVAEAAVRGGTPPQAALRSGPPELRKLAESFDSMATSVTELLAAQRAFVADASHQLRNPLTALNLRLQNLDEMVAEEALSDYEAARTEARRLNDVLDALLTLARREAMSGAPVTIDASAALSERVAAWRPVAASRDVELRADIPDGLSVHAVPHAVDGILDALLDNALKFSEGHVPADGDAGVEVSAYRTGAMVAIAVRDHGPGVEPEELDRITDRFWRSPRQQNVAGSGLGMAIVAQIAERSAGRLRLDLPEGGGLRITVELPAQPLV</sequence>
<dbReference type="SMART" id="SM00387">
    <property type="entry name" value="HATPase_c"/>
    <property type="match status" value="1"/>
</dbReference>
<comment type="catalytic activity">
    <reaction evidence="1">
        <text>ATP + protein L-histidine = ADP + protein N-phospho-L-histidine.</text>
        <dbReference type="EC" id="2.7.13.3"/>
    </reaction>
</comment>
<dbReference type="AlphaFoldDB" id="A0A558DNA1"/>
<dbReference type="Pfam" id="PF00512">
    <property type="entry name" value="HisKA"/>
    <property type="match status" value="1"/>
</dbReference>
<dbReference type="SUPFAM" id="SSF47384">
    <property type="entry name" value="Homodimeric domain of signal transducing histidine kinase"/>
    <property type="match status" value="1"/>
</dbReference>
<evidence type="ECO:0000256" key="1">
    <source>
        <dbReference type="ARBA" id="ARBA00000085"/>
    </source>
</evidence>
<feature type="transmembrane region" description="Helical" evidence="11">
    <location>
        <begin position="160"/>
        <end position="185"/>
    </location>
</feature>
<dbReference type="RefSeq" id="WP_144584906.1">
    <property type="nucleotide sequence ID" value="NZ_VJWX01000004.1"/>
</dbReference>
<evidence type="ECO:0000256" key="4">
    <source>
        <dbReference type="ARBA" id="ARBA00022553"/>
    </source>
</evidence>
<evidence type="ECO:0000256" key="8">
    <source>
        <dbReference type="ARBA" id="ARBA00022989"/>
    </source>
</evidence>
<evidence type="ECO:0000256" key="3">
    <source>
        <dbReference type="ARBA" id="ARBA00012438"/>
    </source>
</evidence>
<feature type="domain" description="Histidine kinase" evidence="12">
    <location>
        <begin position="251"/>
        <end position="467"/>
    </location>
</feature>
<keyword evidence="4" id="KW-0597">Phosphoprotein</keyword>
<dbReference type="InterPro" id="IPR036890">
    <property type="entry name" value="HATPase_C_sf"/>
</dbReference>